<dbReference type="EMBL" id="FOFP01000002">
    <property type="protein sequence ID" value="SEP86692.1"/>
    <property type="molecule type" value="Genomic_DNA"/>
</dbReference>
<gene>
    <name evidence="10" type="ORF">SAMN05216600_10291</name>
</gene>
<accession>A0ABY1B3W8</accession>
<protein>
    <recommendedName>
        <fullName evidence="3">Flagellar assembly protein FliH</fullName>
    </recommendedName>
</protein>
<keyword evidence="10" id="KW-0282">Flagellum</keyword>
<dbReference type="Pfam" id="PF02108">
    <property type="entry name" value="FliH"/>
    <property type="match status" value="1"/>
</dbReference>
<feature type="domain" description="Flagellar assembly protein FliH/Type III secretion system HrpE" evidence="9">
    <location>
        <begin position="114"/>
        <end position="234"/>
    </location>
</feature>
<evidence type="ECO:0000256" key="7">
    <source>
        <dbReference type="ARBA" id="ARBA00023225"/>
    </source>
</evidence>
<keyword evidence="10" id="KW-0966">Cell projection</keyword>
<comment type="similarity">
    <text evidence="2">Belongs to the FliH family.</text>
</comment>
<keyword evidence="6" id="KW-0653">Protein transport</keyword>
<dbReference type="PANTHER" id="PTHR34982:SF1">
    <property type="entry name" value="FLAGELLAR ASSEMBLY PROTEIN FLIH"/>
    <property type="match status" value="1"/>
</dbReference>
<dbReference type="InterPro" id="IPR018035">
    <property type="entry name" value="Flagellar_FliH/T3SS_HrpE"/>
</dbReference>
<dbReference type="RefSeq" id="WP_069515878.1">
    <property type="nucleotide sequence ID" value="NZ_FOFP01000002.1"/>
</dbReference>
<evidence type="ECO:0000256" key="8">
    <source>
        <dbReference type="SAM" id="MobiDB-lite"/>
    </source>
</evidence>
<proteinExistence type="inferred from homology"/>
<evidence type="ECO:0000313" key="10">
    <source>
        <dbReference type="EMBL" id="SEP86692.1"/>
    </source>
</evidence>
<keyword evidence="10" id="KW-0969">Cilium</keyword>
<dbReference type="PANTHER" id="PTHR34982">
    <property type="entry name" value="YOP PROTEINS TRANSLOCATION PROTEIN L"/>
    <property type="match status" value="1"/>
</dbReference>
<name>A0ABY1B3W8_9PSED</name>
<evidence type="ECO:0000259" key="9">
    <source>
        <dbReference type="Pfam" id="PF02108"/>
    </source>
</evidence>
<feature type="region of interest" description="Disordered" evidence="8">
    <location>
        <begin position="25"/>
        <end position="62"/>
    </location>
</feature>
<feature type="compositionally biased region" description="Low complexity" evidence="8">
    <location>
        <begin position="258"/>
        <end position="270"/>
    </location>
</feature>
<evidence type="ECO:0000256" key="3">
    <source>
        <dbReference type="ARBA" id="ARBA00016507"/>
    </source>
</evidence>
<feature type="region of interest" description="Disordered" evidence="8">
    <location>
        <begin position="241"/>
        <end position="270"/>
    </location>
</feature>
<dbReference type="NCBIfam" id="NF004269">
    <property type="entry name" value="PRK05687.1-5"/>
    <property type="match status" value="1"/>
</dbReference>
<evidence type="ECO:0000256" key="1">
    <source>
        <dbReference type="ARBA" id="ARBA00003041"/>
    </source>
</evidence>
<evidence type="ECO:0000313" key="11">
    <source>
        <dbReference type="Proteomes" id="UP000198512"/>
    </source>
</evidence>
<keyword evidence="7" id="KW-1006">Bacterial flagellum protein export</keyword>
<comment type="function">
    <text evidence="1">Needed for flagellar regrowth and assembly.</text>
</comment>
<organism evidence="10 11">
    <name type="scientific">Pseudomonas cuatrocienegasensis</name>
    <dbReference type="NCBI Taxonomy" id="543360"/>
    <lineage>
        <taxon>Bacteria</taxon>
        <taxon>Pseudomonadati</taxon>
        <taxon>Pseudomonadota</taxon>
        <taxon>Gammaproteobacteria</taxon>
        <taxon>Pseudomonadales</taxon>
        <taxon>Pseudomonadaceae</taxon>
        <taxon>Pseudomonas</taxon>
    </lineage>
</organism>
<evidence type="ECO:0000256" key="4">
    <source>
        <dbReference type="ARBA" id="ARBA00022448"/>
    </source>
</evidence>
<dbReference type="Proteomes" id="UP000198512">
    <property type="component" value="Unassembled WGS sequence"/>
</dbReference>
<comment type="caution">
    <text evidence="10">The sequence shown here is derived from an EMBL/GenBank/DDBJ whole genome shotgun (WGS) entry which is preliminary data.</text>
</comment>
<evidence type="ECO:0000256" key="6">
    <source>
        <dbReference type="ARBA" id="ARBA00022927"/>
    </source>
</evidence>
<evidence type="ECO:0000256" key="5">
    <source>
        <dbReference type="ARBA" id="ARBA00022795"/>
    </source>
</evidence>
<dbReference type="SUPFAM" id="SSF160527">
    <property type="entry name" value="V-type ATPase subunit E-like"/>
    <property type="match status" value="1"/>
</dbReference>
<keyword evidence="11" id="KW-1185">Reference proteome</keyword>
<sequence>MASKDASSDLIRAKDIAGFDRWALPSFDADSGEAPPDDAPLQVDAAPEEPQPERPADSEEVQLEDVKPLTLDELEAIRQDAYNEGFAAGEKDGFHAGQLKARQEGEAALAPRLTALETLMRQLFEPIAEQDRQLEASLVELVGHMTREVIQRELVIDSSQIRQVLREALKLLPMGAENVRIHLNPQDFERVKALRERHEESWRILEDDSLLPGGCRVESEHSRIDASVETRLTQALKQLFDQQREHATAPPDADLQVDLDAPAAEPADAP</sequence>
<dbReference type="InterPro" id="IPR051472">
    <property type="entry name" value="T3SS_Stator/FliH"/>
</dbReference>
<keyword evidence="5" id="KW-1005">Bacterial flagellum biogenesis</keyword>
<keyword evidence="4" id="KW-0813">Transport</keyword>
<reference evidence="10 11" key="1">
    <citation type="submission" date="2016-10" db="EMBL/GenBank/DDBJ databases">
        <authorList>
            <person name="Varghese N."/>
            <person name="Submissions S."/>
        </authorList>
    </citation>
    <scope>NUCLEOTIDE SEQUENCE [LARGE SCALE GENOMIC DNA]</scope>
    <source>
        <strain evidence="10 11">CIP 109853</strain>
    </source>
</reference>
<evidence type="ECO:0000256" key="2">
    <source>
        <dbReference type="ARBA" id="ARBA00006602"/>
    </source>
</evidence>